<feature type="compositionally biased region" description="Polar residues" evidence="1">
    <location>
        <begin position="48"/>
        <end position="67"/>
    </location>
</feature>
<feature type="region of interest" description="Disordered" evidence="1">
    <location>
        <begin position="1"/>
        <end position="89"/>
    </location>
</feature>
<sequence>MLPPCSRPRDDPRLGPFPRRRILPRDGPWAFATVCQPERERSRRQRTGHATSGHTPARTHQTRSSPVDQGAEAQWPTWHASALSRGAPS</sequence>
<dbReference type="AlphaFoldDB" id="A0A6A6P5W8"/>
<evidence type="ECO:0000313" key="2">
    <source>
        <dbReference type="EMBL" id="KAF2459395.1"/>
    </source>
</evidence>
<protein>
    <submittedName>
        <fullName evidence="2">Uncharacterized protein</fullName>
    </submittedName>
</protein>
<name>A0A6A6P5W8_9PEZI</name>
<accession>A0A6A6P5W8</accession>
<proteinExistence type="predicted"/>
<dbReference type="Proteomes" id="UP000799766">
    <property type="component" value="Unassembled WGS sequence"/>
</dbReference>
<organism evidence="2 3">
    <name type="scientific">Lineolata rhizophorae</name>
    <dbReference type="NCBI Taxonomy" id="578093"/>
    <lineage>
        <taxon>Eukaryota</taxon>
        <taxon>Fungi</taxon>
        <taxon>Dikarya</taxon>
        <taxon>Ascomycota</taxon>
        <taxon>Pezizomycotina</taxon>
        <taxon>Dothideomycetes</taxon>
        <taxon>Dothideomycetes incertae sedis</taxon>
        <taxon>Lineolatales</taxon>
        <taxon>Lineolataceae</taxon>
        <taxon>Lineolata</taxon>
    </lineage>
</organism>
<reference evidence="2" key="1">
    <citation type="journal article" date="2020" name="Stud. Mycol.">
        <title>101 Dothideomycetes genomes: a test case for predicting lifestyles and emergence of pathogens.</title>
        <authorList>
            <person name="Haridas S."/>
            <person name="Albert R."/>
            <person name="Binder M."/>
            <person name="Bloem J."/>
            <person name="Labutti K."/>
            <person name="Salamov A."/>
            <person name="Andreopoulos B."/>
            <person name="Baker S."/>
            <person name="Barry K."/>
            <person name="Bills G."/>
            <person name="Bluhm B."/>
            <person name="Cannon C."/>
            <person name="Castanera R."/>
            <person name="Culley D."/>
            <person name="Daum C."/>
            <person name="Ezra D."/>
            <person name="Gonzalez J."/>
            <person name="Henrissat B."/>
            <person name="Kuo A."/>
            <person name="Liang C."/>
            <person name="Lipzen A."/>
            <person name="Lutzoni F."/>
            <person name="Magnuson J."/>
            <person name="Mondo S."/>
            <person name="Nolan M."/>
            <person name="Ohm R."/>
            <person name="Pangilinan J."/>
            <person name="Park H.-J."/>
            <person name="Ramirez L."/>
            <person name="Alfaro M."/>
            <person name="Sun H."/>
            <person name="Tritt A."/>
            <person name="Yoshinaga Y."/>
            <person name="Zwiers L.-H."/>
            <person name="Turgeon B."/>
            <person name="Goodwin S."/>
            <person name="Spatafora J."/>
            <person name="Crous P."/>
            <person name="Grigoriev I."/>
        </authorList>
    </citation>
    <scope>NUCLEOTIDE SEQUENCE</scope>
    <source>
        <strain evidence="2">ATCC 16933</strain>
    </source>
</reference>
<evidence type="ECO:0000313" key="3">
    <source>
        <dbReference type="Proteomes" id="UP000799766"/>
    </source>
</evidence>
<gene>
    <name evidence="2" type="ORF">BDY21DRAFT_338134</name>
</gene>
<keyword evidence="3" id="KW-1185">Reference proteome</keyword>
<dbReference type="EMBL" id="MU001675">
    <property type="protein sequence ID" value="KAF2459395.1"/>
    <property type="molecule type" value="Genomic_DNA"/>
</dbReference>
<evidence type="ECO:0000256" key="1">
    <source>
        <dbReference type="SAM" id="MobiDB-lite"/>
    </source>
</evidence>